<sequence length="271" mass="29176">MALSFLLDRCVIPLKLANFIETMQYLPWAGFSALRAYALSRNRPISVVVFVLSIVPIAVNLVDEFAFEKPAVLPSTSSSCTMDGTASPQVIIGFTIASRVSLIAADAILIVITWMKLSRRRDGDGGSFVHVLLRDGTLYFICLLVLNTLHLSFTIASVSDGPSSLLTDIPRVEPDAQLVTLYQIATPTGRQDSNVITFSEPLTAVLITRFMLNLQAVNRKALHLGGPAAATSSSGSCGGSLVFERVVGSLGASVLDDRELEEENGDEDKDQ</sequence>
<evidence type="ECO:0000313" key="2">
    <source>
        <dbReference type="EMBL" id="RDX45271.1"/>
    </source>
</evidence>
<dbReference type="AlphaFoldDB" id="A0A371CYB9"/>
<keyword evidence="1" id="KW-1133">Transmembrane helix</keyword>
<dbReference type="OrthoDB" id="2756573at2759"/>
<keyword evidence="3" id="KW-1185">Reference proteome</keyword>
<gene>
    <name evidence="2" type="ORF">OH76DRAFT_1010153</name>
</gene>
<keyword evidence="1" id="KW-0812">Transmembrane</keyword>
<dbReference type="Proteomes" id="UP000256964">
    <property type="component" value="Unassembled WGS sequence"/>
</dbReference>
<dbReference type="EMBL" id="KZ857439">
    <property type="protein sequence ID" value="RDX45271.1"/>
    <property type="molecule type" value="Genomic_DNA"/>
</dbReference>
<accession>A0A371CYB9</accession>
<proteinExistence type="predicted"/>
<protein>
    <submittedName>
        <fullName evidence="2">Uncharacterized protein</fullName>
    </submittedName>
</protein>
<feature type="transmembrane region" description="Helical" evidence="1">
    <location>
        <begin position="136"/>
        <end position="156"/>
    </location>
</feature>
<feature type="transmembrane region" description="Helical" evidence="1">
    <location>
        <begin position="45"/>
        <end position="62"/>
    </location>
</feature>
<evidence type="ECO:0000313" key="3">
    <source>
        <dbReference type="Proteomes" id="UP000256964"/>
    </source>
</evidence>
<reference evidence="2 3" key="1">
    <citation type="journal article" date="2018" name="Biotechnol. Biofuels">
        <title>Integrative visual omics of the white-rot fungus Polyporus brumalis exposes the biotechnological potential of its oxidative enzymes for delignifying raw plant biomass.</title>
        <authorList>
            <person name="Miyauchi S."/>
            <person name="Rancon A."/>
            <person name="Drula E."/>
            <person name="Hage H."/>
            <person name="Chaduli D."/>
            <person name="Favel A."/>
            <person name="Grisel S."/>
            <person name="Henrissat B."/>
            <person name="Herpoel-Gimbert I."/>
            <person name="Ruiz-Duenas F.J."/>
            <person name="Chevret D."/>
            <person name="Hainaut M."/>
            <person name="Lin J."/>
            <person name="Wang M."/>
            <person name="Pangilinan J."/>
            <person name="Lipzen A."/>
            <person name="Lesage-Meessen L."/>
            <person name="Navarro D."/>
            <person name="Riley R."/>
            <person name="Grigoriev I.V."/>
            <person name="Zhou S."/>
            <person name="Raouche S."/>
            <person name="Rosso M.N."/>
        </authorList>
    </citation>
    <scope>NUCLEOTIDE SEQUENCE [LARGE SCALE GENOMIC DNA]</scope>
    <source>
        <strain evidence="2 3">BRFM 1820</strain>
    </source>
</reference>
<keyword evidence="1" id="KW-0472">Membrane</keyword>
<name>A0A371CYB9_9APHY</name>
<feature type="transmembrane region" description="Helical" evidence="1">
    <location>
        <begin position="91"/>
        <end position="115"/>
    </location>
</feature>
<organism evidence="2 3">
    <name type="scientific">Lentinus brumalis</name>
    <dbReference type="NCBI Taxonomy" id="2498619"/>
    <lineage>
        <taxon>Eukaryota</taxon>
        <taxon>Fungi</taxon>
        <taxon>Dikarya</taxon>
        <taxon>Basidiomycota</taxon>
        <taxon>Agaricomycotina</taxon>
        <taxon>Agaricomycetes</taxon>
        <taxon>Polyporales</taxon>
        <taxon>Polyporaceae</taxon>
        <taxon>Lentinus</taxon>
    </lineage>
</organism>
<evidence type="ECO:0000256" key="1">
    <source>
        <dbReference type="SAM" id="Phobius"/>
    </source>
</evidence>